<comment type="caution">
    <text evidence="2">The sequence shown here is derived from an EMBL/GenBank/DDBJ whole genome shotgun (WGS) entry which is preliminary data.</text>
</comment>
<evidence type="ECO:0000313" key="2">
    <source>
        <dbReference type="EMBL" id="KAG7499263.1"/>
    </source>
</evidence>
<sequence>MTSRPTDVIGGKRVDWLIDGTCVPATTDNTDDPLESLFWRGTRKQREKEEEEEANSMKSLRAHTEL</sequence>
<gene>
    <name evidence="2" type="ORF">JOB18_033527</name>
</gene>
<evidence type="ECO:0000313" key="3">
    <source>
        <dbReference type="Proteomes" id="UP000693946"/>
    </source>
</evidence>
<proteinExistence type="predicted"/>
<feature type="region of interest" description="Disordered" evidence="1">
    <location>
        <begin position="40"/>
        <end position="66"/>
    </location>
</feature>
<accession>A0AAV6R2D5</accession>
<dbReference type="AlphaFoldDB" id="A0AAV6R2D5"/>
<keyword evidence="3" id="KW-1185">Reference proteome</keyword>
<protein>
    <submittedName>
        <fullName evidence="2">Uncharacterized protein</fullName>
    </submittedName>
</protein>
<reference evidence="2 3" key="1">
    <citation type="journal article" date="2021" name="Sci. Rep.">
        <title>Chromosome anchoring in Senegalese sole (Solea senegalensis) reveals sex-associated markers and genome rearrangements in flatfish.</title>
        <authorList>
            <person name="Guerrero-Cozar I."/>
            <person name="Gomez-Garrido J."/>
            <person name="Berbel C."/>
            <person name="Martinez-Blanch J.F."/>
            <person name="Alioto T."/>
            <person name="Claros M.G."/>
            <person name="Gagnaire P.A."/>
            <person name="Manchado M."/>
        </authorList>
    </citation>
    <scope>NUCLEOTIDE SEQUENCE [LARGE SCALE GENOMIC DNA]</scope>
    <source>
        <strain evidence="2">Sse05_10M</strain>
    </source>
</reference>
<evidence type="ECO:0000256" key="1">
    <source>
        <dbReference type="SAM" id="MobiDB-lite"/>
    </source>
</evidence>
<dbReference type="Proteomes" id="UP000693946">
    <property type="component" value="Linkage Group LG21"/>
</dbReference>
<dbReference type="EMBL" id="JAGKHQ010000014">
    <property type="protein sequence ID" value="KAG7499263.1"/>
    <property type="molecule type" value="Genomic_DNA"/>
</dbReference>
<name>A0AAV6R2D5_SOLSE</name>
<organism evidence="2 3">
    <name type="scientific">Solea senegalensis</name>
    <name type="common">Senegalese sole</name>
    <dbReference type="NCBI Taxonomy" id="28829"/>
    <lineage>
        <taxon>Eukaryota</taxon>
        <taxon>Metazoa</taxon>
        <taxon>Chordata</taxon>
        <taxon>Craniata</taxon>
        <taxon>Vertebrata</taxon>
        <taxon>Euteleostomi</taxon>
        <taxon>Actinopterygii</taxon>
        <taxon>Neopterygii</taxon>
        <taxon>Teleostei</taxon>
        <taxon>Neoteleostei</taxon>
        <taxon>Acanthomorphata</taxon>
        <taxon>Carangaria</taxon>
        <taxon>Pleuronectiformes</taxon>
        <taxon>Pleuronectoidei</taxon>
        <taxon>Soleidae</taxon>
        <taxon>Solea</taxon>
    </lineage>
</organism>